<protein>
    <submittedName>
        <fullName evidence="7">MetQ/NlpA family ABC transporter substrate-binding protein</fullName>
    </submittedName>
</protein>
<dbReference type="PANTHER" id="PTHR30429:SF0">
    <property type="entry name" value="METHIONINE-BINDING LIPOPROTEIN METQ"/>
    <property type="match status" value="1"/>
</dbReference>
<gene>
    <name evidence="7" type="ORF">ACFFMS_07005</name>
</gene>
<evidence type="ECO:0000256" key="6">
    <source>
        <dbReference type="ARBA" id="ARBA00023288"/>
    </source>
</evidence>
<evidence type="ECO:0000256" key="1">
    <source>
        <dbReference type="ARBA" id="ARBA00004635"/>
    </source>
</evidence>
<dbReference type="PANTHER" id="PTHR30429">
    <property type="entry name" value="D-METHIONINE-BINDING LIPOPROTEIN METQ"/>
    <property type="match status" value="1"/>
</dbReference>
<evidence type="ECO:0000256" key="2">
    <source>
        <dbReference type="ARBA" id="ARBA00008973"/>
    </source>
</evidence>
<name>A0ABV5WDR4_9BACI</name>
<dbReference type="EMBL" id="JBHMAF010000024">
    <property type="protein sequence ID" value="MFB9758271.1"/>
    <property type="molecule type" value="Genomic_DNA"/>
</dbReference>
<dbReference type="Gene3D" id="3.40.190.10">
    <property type="entry name" value="Periplasmic binding protein-like II"/>
    <property type="match status" value="2"/>
</dbReference>
<proteinExistence type="inferred from homology"/>
<organism evidence="7 8">
    <name type="scientific">Ectobacillus funiculus</name>
    <dbReference type="NCBI Taxonomy" id="137993"/>
    <lineage>
        <taxon>Bacteria</taxon>
        <taxon>Bacillati</taxon>
        <taxon>Bacillota</taxon>
        <taxon>Bacilli</taxon>
        <taxon>Bacillales</taxon>
        <taxon>Bacillaceae</taxon>
        <taxon>Ectobacillus</taxon>
    </lineage>
</organism>
<keyword evidence="5" id="KW-0564">Palmitate</keyword>
<dbReference type="SUPFAM" id="SSF53850">
    <property type="entry name" value="Periplasmic binding protein-like II"/>
    <property type="match status" value="1"/>
</dbReference>
<evidence type="ECO:0000313" key="8">
    <source>
        <dbReference type="Proteomes" id="UP001589609"/>
    </source>
</evidence>
<evidence type="ECO:0000256" key="3">
    <source>
        <dbReference type="ARBA" id="ARBA00022729"/>
    </source>
</evidence>
<keyword evidence="3" id="KW-0732">Signal</keyword>
<evidence type="ECO:0000256" key="5">
    <source>
        <dbReference type="ARBA" id="ARBA00023139"/>
    </source>
</evidence>
<reference evidence="7 8" key="1">
    <citation type="submission" date="2024-09" db="EMBL/GenBank/DDBJ databases">
        <authorList>
            <person name="Sun Q."/>
            <person name="Mori K."/>
        </authorList>
    </citation>
    <scope>NUCLEOTIDE SEQUENCE [LARGE SCALE GENOMIC DNA]</scope>
    <source>
        <strain evidence="7 8">JCM 11201</strain>
    </source>
</reference>
<evidence type="ECO:0000313" key="7">
    <source>
        <dbReference type="EMBL" id="MFB9758271.1"/>
    </source>
</evidence>
<keyword evidence="6" id="KW-0449">Lipoprotein</keyword>
<keyword evidence="8" id="KW-1185">Reference proteome</keyword>
<comment type="caution">
    <text evidence="7">The sequence shown here is derived from an EMBL/GenBank/DDBJ whole genome shotgun (WGS) entry which is preliminary data.</text>
</comment>
<keyword evidence="4" id="KW-0472">Membrane</keyword>
<dbReference type="Proteomes" id="UP001589609">
    <property type="component" value="Unassembled WGS sequence"/>
</dbReference>
<comment type="subcellular location">
    <subcellularLocation>
        <location evidence="1">Membrane</location>
        <topology evidence="1">Lipid-anchor</topology>
    </subcellularLocation>
</comment>
<sequence length="199" mass="22276">MRLFNSTYIDANYFQHTPYLNQVNKDSGLDLVSVKGIHIEPFGVYSKKIKSIHDLSDGAKVAVPKDPVNFSRALQLFAANGLIELKQKQKDNFDFTLEDIIKNEKNLQFIGVDGPLLVRSLDDVEVAAINTNYALEGGFKPKKDALIIEGDQSPYVNILVTKKSRKDDKNIQKLANALTSDEVKKFIEDKYQGAVVPAF</sequence>
<dbReference type="RefSeq" id="WP_379948540.1">
    <property type="nucleotide sequence ID" value="NZ_JBHMAF010000024.1"/>
</dbReference>
<accession>A0ABV5WDR4</accession>
<comment type="similarity">
    <text evidence="2">Belongs to the NlpA lipoprotein family.</text>
</comment>
<dbReference type="InterPro" id="IPR004872">
    <property type="entry name" value="Lipoprotein_NlpA"/>
</dbReference>
<dbReference type="Pfam" id="PF03180">
    <property type="entry name" value="Lipoprotein_9"/>
    <property type="match status" value="1"/>
</dbReference>
<evidence type="ECO:0000256" key="4">
    <source>
        <dbReference type="ARBA" id="ARBA00023136"/>
    </source>
</evidence>